<feature type="compositionally biased region" description="Polar residues" evidence="1">
    <location>
        <begin position="64"/>
        <end position="108"/>
    </location>
</feature>
<evidence type="ECO:0000313" key="3">
    <source>
        <dbReference type="Proteomes" id="UP000298138"/>
    </source>
</evidence>
<reference evidence="2 3" key="1">
    <citation type="submission" date="2019-04" db="EMBL/GenBank/DDBJ databases">
        <title>Comparative genomics and transcriptomics to analyze fruiting body development in filamentous ascomycetes.</title>
        <authorList>
            <consortium name="DOE Joint Genome Institute"/>
            <person name="Lutkenhaus R."/>
            <person name="Traeger S."/>
            <person name="Breuer J."/>
            <person name="Kuo A."/>
            <person name="Lipzen A."/>
            <person name="Pangilinan J."/>
            <person name="Dilworth D."/>
            <person name="Sandor L."/>
            <person name="Poggeler S."/>
            <person name="Barry K."/>
            <person name="Grigoriev I.V."/>
            <person name="Nowrousian M."/>
        </authorList>
    </citation>
    <scope>NUCLEOTIDE SEQUENCE [LARGE SCALE GENOMIC DNA]</scope>
    <source>
        <strain evidence="2 3">CBS 389.68</strain>
    </source>
</reference>
<accession>A0A4V3SHZ4</accession>
<sequence>MLVSYFTSSTFSIHIISSGHPSTSFLQILSLHMLPSDHPITSFRHHHPSPLNPRIPHIRRERGNSSTKTPQSRNQNPANSLQKSENDNNNKQASPTSDRTCKPSTTQKQLHHKSQQT</sequence>
<dbReference type="InParanoid" id="A0A4V3SHZ4"/>
<feature type="region of interest" description="Disordered" evidence="1">
    <location>
        <begin position="37"/>
        <end position="117"/>
    </location>
</feature>
<gene>
    <name evidence="2" type="ORF">EX30DRAFT_167147</name>
</gene>
<dbReference type="AlphaFoldDB" id="A0A4V3SHZ4"/>
<name>A0A4V3SHZ4_9PEZI</name>
<protein>
    <submittedName>
        <fullName evidence="2">Uncharacterized protein</fullName>
    </submittedName>
</protein>
<evidence type="ECO:0000256" key="1">
    <source>
        <dbReference type="SAM" id="MobiDB-lite"/>
    </source>
</evidence>
<dbReference type="EMBL" id="ML220145">
    <property type="protein sequence ID" value="TGZ78124.1"/>
    <property type="molecule type" value="Genomic_DNA"/>
</dbReference>
<evidence type="ECO:0000313" key="2">
    <source>
        <dbReference type="EMBL" id="TGZ78124.1"/>
    </source>
</evidence>
<proteinExistence type="predicted"/>
<dbReference type="Proteomes" id="UP000298138">
    <property type="component" value="Unassembled WGS sequence"/>
</dbReference>
<keyword evidence="3" id="KW-1185">Reference proteome</keyword>
<organism evidence="2 3">
    <name type="scientific">Ascodesmis nigricans</name>
    <dbReference type="NCBI Taxonomy" id="341454"/>
    <lineage>
        <taxon>Eukaryota</taxon>
        <taxon>Fungi</taxon>
        <taxon>Dikarya</taxon>
        <taxon>Ascomycota</taxon>
        <taxon>Pezizomycotina</taxon>
        <taxon>Pezizomycetes</taxon>
        <taxon>Pezizales</taxon>
        <taxon>Ascodesmidaceae</taxon>
        <taxon>Ascodesmis</taxon>
    </lineage>
</organism>